<sequence>MDIKSYLLKKSNGKTVLFLFIVTSLVYLVMLTVTIPKVASYADGLRILDMMPTGYDLAYVEQLFGSLGLKGRECYLFYQLPLDMIYPFLFGFSYSLLLVYFLRKLDKFESPLLYFCILPLVAAVADYAENIGILNLLLNYPELSGTAVMRTNIFTLIKSVTSTIYFMVLMAVFIWWGLRTLFYRTRYR</sequence>
<evidence type="ECO:0000256" key="1">
    <source>
        <dbReference type="SAM" id="Phobius"/>
    </source>
</evidence>
<dbReference type="AlphaFoldDB" id="A0A1G9VZT4"/>
<keyword evidence="1" id="KW-1133">Transmembrane helix</keyword>
<feature type="transmembrane region" description="Helical" evidence="1">
    <location>
        <begin position="153"/>
        <end position="178"/>
    </location>
</feature>
<dbReference type="Proteomes" id="UP000199440">
    <property type="component" value="Unassembled WGS sequence"/>
</dbReference>
<dbReference type="OrthoDB" id="5198105at2"/>
<feature type="transmembrane region" description="Helical" evidence="1">
    <location>
        <begin position="112"/>
        <end position="133"/>
    </location>
</feature>
<keyword evidence="3" id="KW-1185">Reference proteome</keyword>
<keyword evidence="1" id="KW-0812">Transmembrane</keyword>
<dbReference type="STRING" id="192904.SAMN04488514_114106"/>
<name>A0A1G9VZT4_9FLAO</name>
<gene>
    <name evidence="2" type="ORF">SAMN04488514_114106</name>
</gene>
<feature type="transmembrane region" description="Helical" evidence="1">
    <location>
        <begin position="85"/>
        <end position="103"/>
    </location>
</feature>
<dbReference type="RefSeq" id="WP_089894154.1">
    <property type="nucleotide sequence ID" value="NZ_FNGV01000014.1"/>
</dbReference>
<dbReference type="EMBL" id="FNGV01000014">
    <property type="protein sequence ID" value="SDM77487.1"/>
    <property type="molecule type" value="Genomic_DNA"/>
</dbReference>
<proteinExistence type="predicted"/>
<reference evidence="3" key="1">
    <citation type="submission" date="2016-10" db="EMBL/GenBank/DDBJ databases">
        <authorList>
            <person name="Varghese N."/>
            <person name="Submissions S."/>
        </authorList>
    </citation>
    <scope>NUCLEOTIDE SEQUENCE [LARGE SCALE GENOMIC DNA]</scope>
    <source>
        <strain evidence="3">DSM 19886</strain>
    </source>
</reference>
<accession>A0A1G9VZT4</accession>
<keyword evidence="1" id="KW-0472">Membrane</keyword>
<organism evidence="2 3">
    <name type="scientific">Kriegella aquimaris</name>
    <dbReference type="NCBI Taxonomy" id="192904"/>
    <lineage>
        <taxon>Bacteria</taxon>
        <taxon>Pseudomonadati</taxon>
        <taxon>Bacteroidota</taxon>
        <taxon>Flavobacteriia</taxon>
        <taxon>Flavobacteriales</taxon>
        <taxon>Flavobacteriaceae</taxon>
        <taxon>Kriegella</taxon>
    </lineage>
</organism>
<feature type="transmembrane region" description="Helical" evidence="1">
    <location>
        <begin position="16"/>
        <end position="35"/>
    </location>
</feature>
<evidence type="ECO:0000313" key="3">
    <source>
        <dbReference type="Proteomes" id="UP000199440"/>
    </source>
</evidence>
<protein>
    <submittedName>
        <fullName evidence="2">Uncharacterized protein</fullName>
    </submittedName>
</protein>
<evidence type="ECO:0000313" key="2">
    <source>
        <dbReference type="EMBL" id="SDM77487.1"/>
    </source>
</evidence>